<dbReference type="EMBL" id="JAOPHQ010003513">
    <property type="protein sequence ID" value="KAK0142648.1"/>
    <property type="molecule type" value="Genomic_DNA"/>
</dbReference>
<feature type="coiled-coil region" evidence="5">
    <location>
        <begin position="80"/>
        <end position="150"/>
    </location>
</feature>
<dbReference type="PANTHER" id="PTHR15742">
    <property type="entry name" value="GIRDIN"/>
    <property type="match status" value="1"/>
</dbReference>
<dbReference type="GO" id="GO:0016020">
    <property type="term" value="C:membrane"/>
    <property type="evidence" value="ECO:0007669"/>
    <property type="project" value="UniProtKB-SubCell"/>
</dbReference>
<keyword evidence="4" id="KW-0472">Membrane</keyword>
<sequence length="1206" mass="133509">MSDCTSEGNRTDPNSVDPELSWVDGKAPVRQGGSGGGGGGHGDTFALGQEGTVGRDSGATLGVLVHVSEDYPNVMMGETTADLIREVDDLRSENEYLKDEMEELRCEMAEMRDMFQEEEVYQLQELRLQLEQANKTCRILQYRLRKAERRSIRVAQTGQVDGEMVRSLEHDIKVAKSVSLRLRNELESVQKKTSLLEVENEALRESTQELEVAKQVLQTEVDKVFSKENSLKRRSVRSPTSKAERRLSQQIEEDSADLKCQLHFAKEELALMCKKLTKLVSESEGMRVELARYHSAYGDVDASQFPEGKAKYARARETEVKAHLKLVEEEATLLSRRIVELEVENRGLRAEMSDLRDKCGGATEEEEEEPMELVSEKPVSQADLGWELEASGQSVTMGHTTEYTQDKEANGATNTGAVESCVLREVSPAQTKGMLSVCQVAREGPVGGEWSPLVQEEVSGRKEDRGLHGMTDVKDHETLFSLKELACIVSSAIQLLTTTPTNGHSSTPVSPPETGIEHEGKAQPPGQNLFFQGPVNDSLALLQSMLLAFIGHLEKLLTDSEFGGVFFQKDAHFCSSYMSPFIFGERAGHNLGAQNVIESMIVEEVCTTNIKEREKHAQQGPSSQSNMMQRDPKMLLILQTISVLHWWCQVKEPGLADTEARAKTIFMLQKLLQELEAEHPGSRTACDSHTKTTPCKTNTDASARAISDERRYFEIDRTYKAEGKRSRRPFAPRGSIRKHWCYLSQSDAQLDREDPVKTWDHPIMPRTFPDLDFEQISTDRSHTAPESTAIRIYYSPPSARRVQLAQLAQLAQLRQSPSARDRESVTTASPWFTPRSSLSPLYLGLSANLSDDMKEMTASWRKVAHSSPPEEERQRSSGAWVDVACSGTQTKMQPQMVSVALQTDGPQGVASVRNSPSRVQSPSSSRAHHISTSMEKVNGRAMRPRQTSPKLYRRHSASLPISLPTSTTFSNSSLASSSSSSSTPSRERALLNLSNQGPASATWARPANTKAGAGHIHSTLNSDFGSPCRSAKPPSKAAGTNRYGLVTEFLRKVSGRAEKPAPGAGPKGKSDLKNLERIPTRPPAVPLHRNDSVTRIVNQRFMKQREEKGTNQNQAIRGAITGDDGLSTGVTAEEGNYECGSGSTLTFCFARPSRTHQRQTLNSSKPQRHRYSATFSEPTDPQLVQQQHRTIAVCTEMAEMPSQPQT</sequence>
<feature type="compositionally biased region" description="Low complexity" evidence="6">
    <location>
        <begin position="911"/>
        <end position="925"/>
    </location>
</feature>
<reference evidence="8" key="1">
    <citation type="journal article" date="2023" name="Front. Mar. Sci.">
        <title>A new Merluccius polli reference genome to investigate the effects of global change in West African waters.</title>
        <authorList>
            <person name="Mateo J.L."/>
            <person name="Blanco-Fernandez C."/>
            <person name="Garcia-Vazquez E."/>
            <person name="Machado-Schiaffino G."/>
        </authorList>
    </citation>
    <scope>NUCLEOTIDE SEQUENCE</scope>
    <source>
        <strain evidence="8">C29</strain>
        <tissue evidence="8">Fin</tissue>
    </source>
</reference>
<feature type="domain" description="SOGA coiled-coil" evidence="7">
    <location>
        <begin position="254"/>
        <end position="348"/>
    </location>
</feature>
<feature type="coiled-coil region" evidence="5">
    <location>
        <begin position="186"/>
        <end position="220"/>
    </location>
</feature>
<feature type="region of interest" description="Disordered" evidence="6">
    <location>
        <begin position="904"/>
        <end position="987"/>
    </location>
</feature>
<feature type="region of interest" description="Disordered" evidence="6">
    <location>
        <begin position="354"/>
        <end position="376"/>
    </location>
</feature>
<comment type="caution">
    <text evidence="8">The sequence shown here is derived from an EMBL/GenBank/DDBJ whole genome shotgun (WGS) entry which is preliminary data.</text>
</comment>
<name>A0AA47MLN3_MERPO</name>
<dbReference type="InterPro" id="IPR049885">
    <property type="entry name" value="MTCL1-3"/>
</dbReference>
<evidence type="ECO:0000256" key="6">
    <source>
        <dbReference type="SAM" id="MobiDB-lite"/>
    </source>
</evidence>
<dbReference type="AlphaFoldDB" id="A0AA47MLN3"/>
<evidence type="ECO:0000259" key="7">
    <source>
        <dbReference type="Pfam" id="PF11365"/>
    </source>
</evidence>
<feature type="region of interest" description="Disordered" evidence="6">
    <location>
        <begin position="1055"/>
        <end position="1088"/>
    </location>
</feature>
<organism evidence="8 9">
    <name type="scientific">Merluccius polli</name>
    <name type="common">Benguela hake</name>
    <name type="synonym">Merluccius cadenati</name>
    <dbReference type="NCBI Taxonomy" id="89951"/>
    <lineage>
        <taxon>Eukaryota</taxon>
        <taxon>Metazoa</taxon>
        <taxon>Chordata</taxon>
        <taxon>Craniata</taxon>
        <taxon>Vertebrata</taxon>
        <taxon>Euteleostomi</taxon>
        <taxon>Actinopterygii</taxon>
        <taxon>Neopterygii</taxon>
        <taxon>Teleostei</taxon>
        <taxon>Neoteleostei</taxon>
        <taxon>Acanthomorphata</taxon>
        <taxon>Zeiogadaria</taxon>
        <taxon>Gadariae</taxon>
        <taxon>Gadiformes</taxon>
        <taxon>Gadoidei</taxon>
        <taxon>Merlucciidae</taxon>
        <taxon>Merluccius</taxon>
    </lineage>
</organism>
<feature type="compositionally biased region" description="Polar residues" evidence="6">
    <location>
        <begin position="1"/>
        <end position="14"/>
    </location>
</feature>
<feature type="region of interest" description="Disordered" evidence="6">
    <location>
        <begin position="1155"/>
        <end position="1181"/>
    </location>
</feature>
<feature type="compositionally biased region" description="Low complexity" evidence="6">
    <location>
        <begin position="965"/>
        <end position="984"/>
    </location>
</feature>
<comment type="subcellular location">
    <subcellularLocation>
        <location evidence="1">Membrane</location>
    </subcellularLocation>
</comment>
<keyword evidence="9" id="KW-1185">Reference proteome</keyword>
<keyword evidence="2" id="KW-0597">Phosphoprotein</keyword>
<evidence type="ECO:0000256" key="2">
    <source>
        <dbReference type="ARBA" id="ARBA00022553"/>
    </source>
</evidence>
<keyword evidence="3 5" id="KW-0175">Coiled coil</keyword>
<evidence type="ECO:0000313" key="8">
    <source>
        <dbReference type="EMBL" id="KAK0142648.1"/>
    </source>
</evidence>
<evidence type="ECO:0000256" key="1">
    <source>
        <dbReference type="ARBA" id="ARBA00004370"/>
    </source>
</evidence>
<feature type="compositionally biased region" description="Basic and acidic residues" evidence="6">
    <location>
        <begin position="1068"/>
        <end position="1079"/>
    </location>
</feature>
<dbReference type="GO" id="GO:0010506">
    <property type="term" value="P:regulation of autophagy"/>
    <property type="evidence" value="ECO:0007669"/>
    <property type="project" value="InterPro"/>
</dbReference>
<evidence type="ECO:0000256" key="5">
    <source>
        <dbReference type="SAM" id="Coils"/>
    </source>
</evidence>
<dbReference type="Proteomes" id="UP001174136">
    <property type="component" value="Unassembled WGS sequence"/>
</dbReference>
<gene>
    <name evidence="8" type="primary">Soga1</name>
    <name evidence="8" type="ORF">N1851_019417</name>
</gene>
<evidence type="ECO:0000256" key="4">
    <source>
        <dbReference type="ARBA" id="ARBA00023136"/>
    </source>
</evidence>
<dbReference type="GO" id="GO:0005615">
    <property type="term" value="C:extracellular space"/>
    <property type="evidence" value="ECO:0007669"/>
    <property type="project" value="InterPro"/>
</dbReference>
<feature type="compositionally biased region" description="Gly residues" evidence="6">
    <location>
        <begin position="32"/>
        <end position="42"/>
    </location>
</feature>
<feature type="region of interest" description="Disordered" evidence="6">
    <location>
        <begin position="499"/>
        <end position="522"/>
    </location>
</feature>
<feature type="compositionally biased region" description="Polar residues" evidence="6">
    <location>
        <begin position="499"/>
        <end position="508"/>
    </location>
</feature>
<dbReference type="InterPro" id="IPR027881">
    <property type="entry name" value="SOGA_CC"/>
</dbReference>
<dbReference type="Pfam" id="PF11365">
    <property type="entry name" value="SOGA"/>
    <property type="match status" value="1"/>
</dbReference>
<accession>A0AA47MLN3</accession>
<evidence type="ECO:0000256" key="3">
    <source>
        <dbReference type="ARBA" id="ARBA00023054"/>
    </source>
</evidence>
<feature type="region of interest" description="Disordered" evidence="6">
    <location>
        <begin position="1"/>
        <end position="51"/>
    </location>
</feature>
<dbReference type="PANTHER" id="PTHR15742:SF1">
    <property type="entry name" value="PROTEIN SOGA1"/>
    <property type="match status" value="1"/>
</dbReference>
<evidence type="ECO:0000313" key="9">
    <source>
        <dbReference type="Proteomes" id="UP001174136"/>
    </source>
</evidence>
<protein>
    <submittedName>
        <fullName evidence="8">Protein SOGA1</fullName>
    </submittedName>
</protein>
<proteinExistence type="predicted"/>